<reference evidence="3" key="1">
    <citation type="submission" date="2013-06" db="EMBL/GenBank/DDBJ databases">
        <authorList>
            <person name="Zhao Q."/>
        </authorList>
    </citation>
    <scope>NUCLEOTIDE SEQUENCE</scope>
    <source>
        <strain evidence="3">cv. W1943</strain>
    </source>
</reference>
<keyword evidence="3" id="KW-1185">Reference proteome</keyword>
<proteinExistence type="predicted"/>
<dbReference type="HOGENOM" id="CLU_2162573_0_0_1"/>
<evidence type="ECO:0000313" key="3">
    <source>
        <dbReference type="Proteomes" id="UP000008022"/>
    </source>
</evidence>
<dbReference type="Gramene" id="ORUFI06G11380.1">
    <property type="protein sequence ID" value="ORUFI06G11380.1"/>
    <property type="gene ID" value="ORUFI06G11380"/>
</dbReference>
<name>A0A0E0PWD9_ORYRU</name>
<sequence length="111" mass="11910">MSSPSAAFLPSLLTGFRHSTPAVAWTGLAISRRNWRKSESGERVLRRGGEGGDTVRGGEGHGSGACVRRRRGAVRGAEEEKAETHASTRKCGAGGEDRWSGKERWGRGMES</sequence>
<feature type="compositionally biased region" description="Basic and acidic residues" evidence="1">
    <location>
        <begin position="37"/>
        <end position="50"/>
    </location>
</feature>
<dbReference type="AlphaFoldDB" id="A0A0E0PWD9"/>
<reference evidence="2" key="2">
    <citation type="submission" date="2015-06" db="UniProtKB">
        <authorList>
            <consortium name="EnsemblPlants"/>
        </authorList>
    </citation>
    <scope>IDENTIFICATION</scope>
</reference>
<feature type="compositionally biased region" description="Gly residues" evidence="1">
    <location>
        <begin position="51"/>
        <end position="63"/>
    </location>
</feature>
<feature type="compositionally biased region" description="Basic and acidic residues" evidence="1">
    <location>
        <begin position="76"/>
        <end position="86"/>
    </location>
</feature>
<dbReference type="EnsemblPlants" id="ORUFI06G11380.1">
    <property type="protein sequence ID" value="ORUFI06G11380.1"/>
    <property type="gene ID" value="ORUFI06G11380"/>
</dbReference>
<dbReference type="Proteomes" id="UP000008022">
    <property type="component" value="Unassembled WGS sequence"/>
</dbReference>
<organism evidence="2 3">
    <name type="scientific">Oryza rufipogon</name>
    <name type="common">Brownbeard rice</name>
    <name type="synonym">Asian wild rice</name>
    <dbReference type="NCBI Taxonomy" id="4529"/>
    <lineage>
        <taxon>Eukaryota</taxon>
        <taxon>Viridiplantae</taxon>
        <taxon>Streptophyta</taxon>
        <taxon>Embryophyta</taxon>
        <taxon>Tracheophyta</taxon>
        <taxon>Spermatophyta</taxon>
        <taxon>Magnoliopsida</taxon>
        <taxon>Liliopsida</taxon>
        <taxon>Poales</taxon>
        <taxon>Poaceae</taxon>
        <taxon>BOP clade</taxon>
        <taxon>Oryzoideae</taxon>
        <taxon>Oryzeae</taxon>
        <taxon>Oryzinae</taxon>
        <taxon>Oryza</taxon>
    </lineage>
</organism>
<feature type="region of interest" description="Disordered" evidence="1">
    <location>
        <begin position="37"/>
        <end position="111"/>
    </location>
</feature>
<evidence type="ECO:0000313" key="2">
    <source>
        <dbReference type="EnsemblPlants" id="ORUFI06G11380.1"/>
    </source>
</evidence>
<feature type="compositionally biased region" description="Basic and acidic residues" evidence="1">
    <location>
        <begin position="95"/>
        <end position="111"/>
    </location>
</feature>
<evidence type="ECO:0000256" key="1">
    <source>
        <dbReference type="SAM" id="MobiDB-lite"/>
    </source>
</evidence>
<accession>A0A0E0PWD9</accession>
<protein>
    <submittedName>
        <fullName evidence="2">Uncharacterized protein</fullName>
    </submittedName>
</protein>